<feature type="transmembrane region" description="Helical" evidence="11">
    <location>
        <begin position="74"/>
        <end position="95"/>
    </location>
</feature>
<comment type="similarity">
    <text evidence="2 11">Belongs to the TIM21 family.</text>
</comment>
<reference evidence="13" key="1">
    <citation type="submission" date="2016-03" db="EMBL/GenBank/DDBJ databases">
        <authorList>
            <person name="Devillers H."/>
        </authorList>
    </citation>
    <scope>NUCLEOTIDE SEQUENCE [LARGE SCALE GENOMIC DNA]</scope>
</reference>
<keyword evidence="11" id="KW-0653">Protein transport</keyword>
<evidence type="ECO:0000256" key="7">
    <source>
        <dbReference type="ARBA" id="ARBA00022989"/>
    </source>
</evidence>
<comment type="subcellular location">
    <subcellularLocation>
        <location evidence="1 11">Mitochondrion inner membrane</location>
        <topology evidence="1 11">Single-pass membrane protein</topology>
    </subcellularLocation>
</comment>
<evidence type="ECO:0000256" key="10">
    <source>
        <dbReference type="ARBA" id="ARBA00023136"/>
    </source>
</evidence>
<dbReference type="EMBL" id="LT598459">
    <property type="protein sequence ID" value="SCU83324.1"/>
    <property type="molecule type" value="Genomic_DNA"/>
</dbReference>
<keyword evidence="10 11" id="KW-0472">Membrane</keyword>
<evidence type="ECO:0000256" key="3">
    <source>
        <dbReference type="ARBA" id="ARBA00020726"/>
    </source>
</evidence>
<keyword evidence="7 11" id="KW-1133">Transmembrane helix</keyword>
<keyword evidence="8 11" id="KW-0811">Translocation</keyword>
<comment type="subunit">
    <text evidence="11">Component of the TIM23 complex.</text>
</comment>
<sequence length="237" mass="26816">MLPRFLFKLKSVLDQPLVASLRIQPSIERSLGQGFRYYAAAHAKSAAAGQNDTKKAGKKKESPLWPKIKTYTSFTVSGVLVLGATGLAGLVLYLLGQELFSPSGDTRMFNRAVSMVEADPHARQLLRCNDTERSKERIKAYGELLTDDRWTRNRPISSTRRIGKDGKEHHYMRFHAESKQKLALVHVEARESEKSYTPELVSMYMDIPGEKRYYFIKPQVPVVKAKGFLGVNWGPRT</sequence>
<dbReference type="FunFam" id="3.10.450.320:FF:000002">
    <property type="entry name" value="Mitochondrial import inner membrane translocase subunit tim21"/>
    <property type="match status" value="1"/>
</dbReference>
<gene>
    <name evidence="12" type="ORF">LADA_0C10770G</name>
</gene>
<dbReference type="GO" id="GO:0030150">
    <property type="term" value="P:protein import into mitochondrial matrix"/>
    <property type="evidence" value="ECO:0007669"/>
    <property type="project" value="UniProtKB-UniRule"/>
</dbReference>
<evidence type="ECO:0000313" key="13">
    <source>
        <dbReference type="Proteomes" id="UP000190274"/>
    </source>
</evidence>
<dbReference type="AlphaFoldDB" id="A0A1G4J1V0"/>
<keyword evidence="11" id="KW-0813">Transport</keyword>
<dbReference type="STRING" id="1266660.A0A1G4J1V0"/>
<proteinExistence type="inferred from homology"/>
<evidence type="ECO:0000313" key="12">
    <source>
        <dbReference type="EMBL" id="SCU83324.1"/>
    </source>
</evidence>
<organism evidence="12 13">
    <name type="scientific">Lachancea dasiensis</name>
    <dbReference type="NCBI Taxonomy" id="1072105"/>
    <lineage>
        <taxon>Eukaryota</taxon>
        <taxon>Fungi</taxon>
        <taxon>Dikarya</taxon>
        <taxon>Ascomycota</taxon>
        <taxon>Saccharomycotina</taxon>
        <taxon>Saccharomycetes</taxon>
        <taxon>Saccharomycetales</taxon>
        <taxon>Saccharomycetaceae</taxon>
        <taxon>Lachancea</taxon>
    </lineage>
</organism>
<dbReference type="InterPro" id="IPR038552">
    <property type="entry name" value="Tim21_IMS_sf"/>
</dbReference>
<name>A0A1G4J1V0_9SACH</name>
<dbReference type="Proteomes" id="UP000190274">
    <property type="component" value="Chromosome C"/>
</dbReference>
<accession>A0A1G4J1V0</accession>
<evidence type="ECO:0000256" key="1">
    <source>
        <dbReference type="ARBA" id="ARBA00004434"/>
    </source>
</evidence>
<keyword evidence="6" id="KW-0809">Transit peptide</keyword>
<dbReference type="Gene3D" id="3.10.450.320">
    <property type="entry name" value="Mitochondrial import inner membrane translocase subunit Tim21"/>
    <property type="match status" value="1"/>
</dbReference>
<dbReference type="PANTHER" id="PTHR13032:SF6">
    <property type="entry name" value="MITOCHONDRIAL IMPORT INNER MEMBRANE TRANSLOCASE SUBUNIT TIM21"/>
    <property type="match status" value="1"/>
</dbReference>
<evidence type="ECO:0000256" key="4">
    <source>
        <dbReference type="ARBA" id="ARBA00022692"/>
    </source>
</evidence>
<comment type="function">
    <text evidence="11">Essential component of the TIM23 complex, a complex that mediates the translocation of transit peptide-containing proteins across the mitochondrial inner membrane.</text>
</comment>
<dbReference type="OrthoDB" id="436405at2759"/>
<keyword evidence="4 11" id="KW-0812">Transmembrane</keyword>
<evidence type="ECO:0000256" key="9">
    <source>
        <dbReference type="ARBA" id="ARBA00023128"/>
    </source>
</evidence>
<dbReference type="Pfam" id="PF08294">
    <property type="entry name" value="TIM21"/>
    <property type="match status" value="1"/>
</dbReference>
<keyword evidence="9 11" id="KW-0496">Mitochondrion</keyword>
<evidence type="ECO:0000256" key="11">
    <source>
        <dbReference type="RuleBase" id="RU367142"/>
    </source>
</evidence>
<dbReference type="GO" id="GO:0005744">
    <property type="term" value="C:TIM23 mitochondrial import inner membrane translocase complex"/>
    <property type="evidence" value="ECO:0007669"/>
    <property type="project" value="UniProtKB-UniRule"/>
</dbReference>
<dbReference type="PANTHER" id="PTHR13032">
    <property type="entry name" value="MITOCHONDRIAL IMPORT INNER MEMBRANE TRANSLOCASE SUBUNIT TIM21"/>
    <property type="match status" value="1"/>
</dbReference>
<evidence type="ECO:0000256" key="5">
    <source>
        <dbReference type="ARBA" id="ARBA00022792"/>
    </source>
</evidence>
<keyword evidence="5 11" id="KW-0999">Mitochondrion inner membrane</keyword>
<evidence type="ECO:0000256" key="6">
    <source>
        <dbReference type="ARBA" id="ARBA00022946"/>
    </source>
</evidence>
<evidence type="ECO:0000256" key="8">
    <source>
        <dbReference type="ARBA" id="ARBA00023010"/>
    </source>
</evidence>
<protein>
    <recommendedName>
        <fullName evidence="3 11">Mitochondrial import inner membrane translocase subunit Tim21</fullName>
    </recommendedName>
</protein>
<evidence type="ECO:0000256" key="2">
    <source>
        <dbReference type="ARBA" id="ARBA00010867"/>
    </source>
</evidence>
<dbReference type="InterPro" id="IPR013261">
    <property type="entry name" value="Tim21"/>
</dbReference>
<keyword evidence="13" id="KW-1185">Reference proteome</keyword>